<dbReference type="RefSeq" id="WP_256764008.1">
    <property type="nucleotide sequence ID" value="NZ_JANIGO010000002.1"/>
</dbReference>
<sequence>MVFRNRQGILPQLYPMKAIGRPSRMPVLLCGAVLSLAACAGVQLQTPYPEPPATVDQAKAYMAARDQALANLDYEINQKTRECYSRFFVSDCLDKVRIEGAKLRRAHLEIQGQAGDLIRLDDYSKRRAGKN</sequence>
<organism evidence="2 3">
    <name type="scientific">Limnobacter humi</name>
    <dbReference type="NCBI Taxonomy" id="1778671"/>
    <lineage>
        <taxon>Bacteria</taxon>
        <taxon>Pseudomonadati</taxon>
        <taxon>Pseudomonadota</taxon>
        <taxon>Betaproteobacteria</taxon>
        <taxon>Burkholderiales</taxon>
        <taxon>Burkholderiaceae</taxon>
        <taxon>Limnobacter</taxon>
    </lineage>
</organism>
<keyword evidence="1" id="KW-0732">Signal</keyword>
<feature type="chain" id="PRO_5046074434" description="Lipoprotein" evidence="1">
    <location>
        <begin position="41"/>
        <end position="131"/>
    </location>
</feature>
<evidence type="ECO:0000256" key="1">
    <source>
        <dbReference type="SAM" id="SignalP"/>
    </source>
</evidence>
<evidence type="ECO:0000313" key="3">
    <source>
        <dbReference type="Proteomes" id="UP001204142"/>
    </source>
</evidence>
<evidence type="ECO:0000313" key="2">
    <source>
        <dbReference type="EMBL" id="MCQ8896237.1"/>
    </source>
</evidence>
<protein>
    <recommendedName>
        <fullName evidence="4">Lipoprotein</fullName>
    </recommendedName>
</protein>
<gene>
    <name evidence="2" type="ORF">NQT62_07290</name>
</gene>
<name>A0ABT1WFE4_9BURK</name>
<keyword evidence="3" id="KW-1185">Reference proteome</keyword>
<feature type="signal peptide" evidence="1">
    <location>
        <begin position="1"/>
        <end position="40"/>
    </location>
</feature>
<reference evidence="2 3" key="1">
    <citation type="submission" date="2022-07" db="EMBL/GenBank/DDBJ databases">
        <authorList>
            <person name="Xamxidin M."/>
            <person name="Wu M."/>
        </authorList>
    </citation>
    <scope>NUCLEOTIDE SEQUENCE [LARGE SCALE GENOMIC DNA]</scope>
    <source>
        <strain evidence="2 3">NBRC 111650</strain>
    </source>
</reference>
<accession>A0ABT1WFE4</accession>
<dbReference type="EMBL" id="JANIGO010000002">
    <property type="protein sequence ID" value="MCQ8896237.1"/>
    <property type="molecule type" value="Genomic_DNA"/>
</dbReference>
<comment type="caution">
    <text evidence="2">The sequence shown here is derived from an EMBL/GenBank/DDBJ whole genome shotgun (WGS) entry which is preliminary data.</text>
</comment>
<evidence type="ECO:0008006" key="4">
    <source>
        <dbReference type="Google" id="ProtNLM"/>
    </source>
</evidence>
<dbReference type="Proteomes" id="UP001204142">
    <property type="component" value="Unassembled WGS sequence"/>
</dbReference>
<proteinExistence type="predicted"/>